<evidence type="ECO:0000313" key="4">
    <source>
        <dbReference type="EMBL" id="PAS91536.1"/>
    </source>
</evidence>
<evidence type="ECO:0000313" key="5">
    <source>
        <dbReference type="Proteomes" id="UP000216107"/>
    </source>
</evidence>
<keyword evidence="1" id="KW-1133">Transmembrane helix</keyword>
<feature type="domain" description="DUF2062" evidence="2">
    <location>
        <begin position="21"/>
        <end position="171"/>
    </location>
</feature>
<feature type="transmembrane region" description="Helical" evidence="1">
    <location>
        <begin position="76"/>
        <end position="103"/>
    </location>
</feature>
<dbReference type="RefSeq" id="WP_095525793.1">
    <property type="nucleotide sequence ID" value="NZ_MDUX01000072.1"/>
</dbReference>
<protein>
    <submittedName>
        <fullName evidence="3">DUF2062 domain-containing protein</fullName>
    </submittedName>
</protein>
<dbReference type="OrthoDB" id="5296274at2"/>
<evidence type="ECO:0000259" key="2">
    <source>
        <dbReference type="Pfam" id="PF09835"/>
    </source>
</evidence>
<keyword evidence="1" id="KW-0472">Membrane</keyword>
<proteinExistence type="predicted"/>
<gene>
    <name evidence="3" type="ORF">BGI27_15775</name>
    <name evidence="4" type="ORF">CGU29_15850</name>
</gene>
<dbReference type="AlphaFoldDB" id="A0A272ENC9"/>
<dbReference type="Proteomes" id="UP000623509">
    <property type="component" value="Unassembled WGS sequence"/>
</dbReference>
<reference evidence="3 6" key="1">
    <citation type="submission" date="2016-08" db="EMBL/GenBank/DDBJ databases">
        <title>Candidatus Dactylopiibacterium carminicum genome sequence.</title>
        <authorList>
            <person name="Ramirez-Puebla S.T."/>
            <person name="Ormeno-Orrillo E."/>
            <person name="Vera-Ponce De Leon A."/>
            <person name="Luis L."/>
            <person name="Sanchez-Flores A."/>
            <person name="Monica R."/>
            <person name="Martinez-Romero E."/>
        </authorList>
    </citation>
    <scope>NUCLEOTIDE SEQUENCE [LARGE SCALE GENOMIC DNA]</scope>
    <source>
        <strain evidence="3">END1</strain>
    </source>
</reference>
<dbReference type="PANTHER" id="PTHR40547:SF1">
    <property type="entry name" value="SLL0298 PROTEIN"/>
    <property type="match status" value="1"/>
</dbReference>
<evidence type="ECO:0000313" key="6">
    <source>
        <dbReference type="Proteomes" id="UP000623509"/>
    </source>
</evidence>
<dbReference type="EMBL" id="NMRN01000076">
    <property type="protein sequence ID" value="PAS91536.1"/>
    <property type="molecule type" value="Genomic_DNA"/>
</dbReference>
<keyword evidence="1" id="KW-0812">Transmembrane</keyword>
<dbReference type="Pfam" id="PF09835">
    <property type="entry name" value="DUF2062"/>
    <property type="match status" value="1"/>
</dbReference>
<reference evidence="4 5" key="2">
    <citation type="submission" date="2017-07" db="EMBL/GenBank/DDBJ databases">
        <title>Candidatus Dactylopiibacterium carminicum, a nitrogen-fixing symbiont of the cochineal insect Dactylopius coccus and Dactylopius opuntiae (Hemiptera: Coccoidea: Dactylopiidae).</title>
        <authorList>
            <person name="Vera A."/>
        </authorList>
    </citation>
    <scope>NUCLEOTIDE SEQUENCE [LARGE SCALE GENOMIC DNA]</scope>
    <source>
        <strain evidence="4 5">NFDCM</strain>
    </source>
</reference>
<keyword evidence="6" id="KW-1185">Reference proteome</keyword>
<dbReference type="EMBL" id="MDUX01000072">
    <property type="protein sequence ID" value="KAF7597987.1"/>
    <property type="molecule type" value="Genomic_DNA"/>
</dbReference>
<dbReference type="InterPro" id="IPR018639">
    <property type="entry name" value="DUF2062"/>
</dbReference>
<feature type="transmembrane region" description="Helical" evidence="1">
    <location>
        <begin position="42"/>
        <end position="69"/>
    </location>
</feature>
<name>A0A272ENC9_9RHOO</name>
<organism evidence="4 5">
    <name type="scientific">Candidatus Dactylopiibacterium carminicum</name>
    <dbReference type="NCBI Taxonomy" id="857335"/>
    <lineage>
        <taxon>Bacteria</taxon>
        <taxon>Pseudomonadati</taxon>
        <taxon>Pseudomonadota</taxon>
        <taxon>Betaproteobacteria</taxon>
        <taxon>Rhodocyclales</taxon>
        <taxon>Rhodocyclaceae</taxon>
        <taxon>Candidatus Dactylopiibacterium</taxon>
    </lineage>
</organism>
<dbReference type="Proteomes" id="UP000216107">
    <property type="component" value="Unassembled WGS sequence"/>
</dbReference>
<sequence length="180" mass="20115">MRRFLKHRLPSPESLRQHRWLRMLGNTLLHPSLWHLNRHSAASAVAIGLFCGLIPGPLQMFGAAIACLIKRANLPLALLVTLYTNPLTIVPLYLLAFGLGAFVTGSDARFVAPPPFSWDSLGEAASNYWDWLLTLGKPLAVGLPLLAGLLALTGYVAVKAAWRMYLVREWHRRATRRKRD</sequence>
<evidence type="ECO:0000313" key="3">
    <source>
        <dbReference type="EMBL" id="KAF7597987.1"/>
    </source>
</evidence>
<feature type="transmembrane region" description="Helical" evidence="1">
    <location>
        <begin position="139"/>
        <end position="158"/>
    </location>
</feature>
<accession>A0A272ENC9</accession>
<evidence type="ECO:0000256" key="1">
    <source>
        <dbReference type="SAM" id="Phobius"/>
    </source>
</evidence>
<dbReference type="PANTHER" id="PTHR40547">
    <property type="entry name" value="SLL0298 PROTEIN"/>
    <property type="match status" value="1"/>
</dbReference>
<comment type="caution">
    <text evidence="4">The sequence shown here is derived from an EMBL/GenBank/DDBJ whole genome shotgun (WGS) entry which is preliminary data.</text>
</comment>